<gene>
    <name evidence="2" type="ORF">HBA54_22025</name>
</gene>
<proteinExistence type="predicted"/>
<dbReference type="InterPro" id="IPR003033">
    <property type="entry name" value="SCP2_sterol-bd_dom"/>
</dbReference>
<dbReference type="Pfam" id="PF02036">
    <property type="entry name" value="SCP2"/>
    <property type="match status" value="1"/>
</dbReference>
<organism evidence="2 3">
    <name type="scientific">Pelagibius litoralis</name>
    <dbReference type="NCBI Taxonomy" id="374515"/>
    <lineage>
        <taxon>Bacteria</taxon>
        <taxon>Pseudomonadati</taxon>
        <taxon>Pseudomonadota</taxon>
        <taxon>Alphaproteobacteria</taxon>
        <taxon>Rhodospirillales</taxon>
        <taxon>Rhodovibrionaceae</taxon>
        <taxon>Pelagibius</taxon>
    </lineage>
</organism>
<name>A0A967F1J4_9PROT</name>
<dbReference type="RefSeq" id="WP_167228755.1">
    <property type="nucleotide sequence ID" value="NZ_JAAQPH010000020.1"/>
</dbReference>
<reference evidence="2" key="1">
    <citation type="submission" date="2020-03" db="EMBL/GenBank/DDBJ databases">
        <title>Genome of Pelagibius litoralis DSM 21314T.</title>
        <authorList>
            <person name="Wang G."/>
        </authorList>
    </citation>
    <scope>NUCLEOTIDE SEQUENCE</scope>
    <source>
        <strain evidence="2">DSM 21314</strain>
    </source>
</reference>
<evidence type="ECO:0000313" key="2">
    <source>
        <dbReference type="EMBL" id="NIA71282.1"/>
    </source>
</evidence>
<accession>A0A967F1J4</accession>
<keyword evidence="3" id="KW-1185">Reference proteome</keyword>
<dbReference type="AlphaFoldDB" id="A0A967F1J4"/>
<dbReference type="Proteomes" id="UP000761264">
    <property type="component" value="Unassembled WGS sequence"/>
</dbReference>
<protein>
    <recommendedName>
        <fullName evidence="1">SCP2 domain-containing protein</fullName>
    </recommendedName>
</protein>
<evidence type="ECO:0000313" key="3">
    <source>
        <dbReference type="Proteomes" id="UP000761264"/>
    </source>
</evidence>
<comment type="caution">
    <text evidence="2">The sequence shown here is derived from an EMBL/GenBank/DDBJ whole genome shotgun (WGS) entry which is preliminary data.</text>
</comment>
<feature type="domain" description="SCP2" evidence="1">
    <location>
        <begin position="65"/>
        <end position="134"/>
    </location>
</feature>
<dbReference type="SUPFAM" id="SSF55718">
    <property type="entry name" value="SCP-like"/>
    <property type="match status" value="1"/>
</dbReference>
<evidence type="ECO:0000259" key="1">
    <source>
        <dbReference type="Pfam" id="PF02036"/>
    </source>
</evidence>
<sequence>MNAFKDGELPNLIKTLLRPAPRLPLAVLLTRAVRRIASRRGDLIERLGPTARVPVAIMPSDLPFSFRVNLDGASARVEVVTVEEAETAAARIRAPLLILLGLLDGTYDGDALFFSRDLVIEGDTEHVLALRNTLEQADLTPAEFAGLHGPAADLVNRATAELLSGARRLVHAPAPQKLPS</sequence>
<dbReference type="InterPro" id="IPR036527">
    <property type="entry name" value="SCP2_sterol-bd_dom_sf"/>
</dbReference>
<dbReference type="EMBL" id="JAAQPH010000020">
    <property type="protein sequence ID" value="NIA71282.1"/>
    <property type="molecule type" value="Genomic_DNA"/>
</dbReference>